<evidence type="ECO:0000313" key="2">
    <source>
        <dbReference type="Proteomes" id="UP001458880"/>
    </source>
</evidence>
<proteinExistence type="predicted"/>
<comment type="caution">
    <text evidence="1">The sequence shown here is derived from an EMBL/GenBank/DDBJ whole genome shotgun (WGS) entry which is preliminary data.</text>
</comment>
<protein>
    <submittedName>
        <fullName evidence="1">Uncharacterized protein</fullName>
    </submittedName>
</protein>
<keyword evidence="2" id="KW-1185">Reference proteome</keyword>
<dbReference type="AlphaFoldDB" id="A0AAW1HV15"/>
<sequence length="106" mass="12360">MDSDHKMDESDLNIKNSVAKVGLWNFIRKMDSDHKMDESDLNIKNSVAKVQRLVVKAVITTEHTERFRQTLDIRHSLFKAPEPVRRLKSRKGYLRTVPIDPPDTYP</sequence>
<dbReference type="Proteomes" id="UP001458880">
    <property type="component" value="Unassembled WGS sequence"/>
</dbReference>
<organism evidence="1 2">
    <name type="scientific">Popillia japonica</name>
    <name type="common">Japanese beetle</name>
    <dbReference type="NCBI Taxonomy" id="7064"/>
    <lineage>
        <taxon>Eukaryota</taxon>
        <taxon>Metazoa</taxon>
        <taxon>Ecdysozoa</taxon>
        <taxon>Arthropoda</taxon>
        <taxon>Hexapoda</taxon>
        <taxon>Insecta</taxon>
        <taxon>Pterygota</taxon>
        <taxon>Neoptera</taxon>
        <taxon>Endopterygota</taxon>
        <taxon>Coleoptera</taxon>
        <taxon>Polyphaga</taxon>
        <taxon>Scarabaeiformia</taxon>
        <taxon>Scarabaeidae</taxon>
        <taxon>Rutelinae</taxon>
        <taxon>Popillia</taxon>
    </lineage>
</organism>
<evidence type="ECO:0000313" key="1">
    <source>
        <dbReference type="EMBL" id="KAK9680543.1"/>
    </source>
</evidence>
<reference evidence="1 2" key="1">
    <citation type="journal article" date="2024" name="BMC Genomics">
        <title>De novo assembly and annotation of Popillia japonica's genome with initial clues to its potential as an invasive pest.</title>
        <authorList>
            <person name="Cucini C."/>
            <person name="Boschi S."/>
            <person name="Funari R."/>
            <person name="Cardaioli E."/>
            <person name="Iannotti N."/>
            <person name="Marturano G."/>
            <person name="Paoli F."/>
            <person name="Bruttini M."/>
            <person name="Carapelli A."/>
            <person name="Frati F."/>
            <person name="Nardi F."/>
        </authorList>
    </citation>
    <scope>NUCLEOTIDE SEQUENCE [LARGE SCALE GENOMIC DNA]</scope>
    <source>
        <strain evidence="1">DMR45628</strain>
    </source>
</reference>
<name>A0AAW1HV15_POPJA</name>
<dbReference type="EMBL" id="JASPKY010000885">
    <property type="protein sequence ID" value="KAK9680543.1"/>
    <property type="molecule type" value="Genomic_DNA"/>
</dbReference>
<gene>
    <name evidence="1" type="ORF">QE152_g39009</name>
</gene>
<accession>A0AAW1HV15</accession>